<protein>
    <submittedName>
        <fullName evidence="1">Uncharacterized protein</fullName>
    </submittedName>
</protein>
<organism evidence="1 2">
    <name type="scientific">Alkalicoccobacillus plakortidis</name>
    <dbReference type="NCBI Taxonomy" id="444060"/>
    <lineage>
        <taxon>Bacteria</taxon>
        <taxon>Bacillati</taxon>
        <taxon>Bacillota</taxon>
        <taxon>Bacilli</taxon>
        <taxon>Bacillales</taxon>
        <taxon>Bacillaceae</taxon>
        <taxon>Alkalicoccobacillus</taxon>
    </lineage>
</organism>
<dbReference type="Proteomes" id="UP001203665">
    <property type="component" value="Unassembled WGS sequence"/>
</dbReference>
<reference evidence="1" key="1">
    <citation type="submission" date="2022-06" db="EMBL/GenBank/DDBJ databases">
        <title>Alkalicoccobacillus porphyridii sp. nov., isolated from a marine red alga, Porphyridium purpureum and reclassification of Shouchella plakortidis and Shouchella gibsonii as Alkalicoccobacillus plakortidis comb. nov. and Alkalicoccobacillus gibsonii comb. nov.</title>
        <authorList>
            <person name="Kim K.H."/>
            <person name="Lee J.K."/>
            <person name="Han D.M."/>
            <person name="Baek J.H."/>
            <person name="Jeon C.O."/>
        </authorList>
    </citation>
    <scope>NUCLEOTIDE SEQUENCE</scope>
    <source>
        <strain evidence="1">DSM 19153</strain>
    </source>
</reference>
<evidence type="ECO:0000313" key="2">
    <source>
        <dbReference type="Proteomes" id="UP001203665"/>
    </source>
</evidence>
<keyword evidence="2" id="KW-1185">Reference proteome</keyword>
<proteinExistence type="predicted"/>
<accession>A0ABT0XEV9</accession>
<evidence type="ECO:0000313" key="1">
    <source>
        <dbReference type="EMBL" id="MCM2674437.1"/>
    </source>
</evidence>
<dbReference type="EMBL" id="JAMQJY010000001">
    <property type="protein sequence ID" value="MCM2674437.1"/>
    <property type="molecule type" value="Genomic_DNA"/>
</dbReference>
<comment type="caution">
    <text evidence="1">The sequence shown here is derived from an EMBL/GenBank/DDBJ whole genome shotgun (WGS) entry which is preliminary data.</text>
</comment>
<name>A0ABT0XEV9_9BACI</name>
<gene>
    <name evidence="1" type="ORF">NDM98_02190</name>
</gene>
<dbReference type="RefSeq" id="WP_251604161.1">
    <property type="nucleotide sequence ID" value="NZ_JAMQJY010000001.1"/>
</dbReference>
<sequence>MQTTRGTENTYDVMLRVEKALKTTEAFIQAELNAMNTKQTQQAEAFIQEARADYLDAQKYYTSRLYT</sequence>